<dbReference type="Gene3D" id="1.10.10.10">
    <property type="entry name" value="Winged helix-like DNA-binding domain superfamily/Winged helix DNA-binding domain"/>
    <property type="match status" value="1"/>
</dbReference>
<dbReference type="InterPro" id="IPR028978">
    <property type="entry name" value="Chorismate_lyase_/UTRA_dom_sf"/>
</dbReference>
<dbReference type="PRINTS" id="PR00035">
    <property type="entry name" value="HTHGNTR"/>
</dbReference>
<dbReference type="PROSITE" id="PS50949">
    <property type="entry name" value="HTH_GNTR"/>
    <property type="match status" value="1"/>
</dbReference>
<dbReference type="InterPro" id="IPR011663">
    <property type="entry name" value="UTRA"/>
</dbReference>
<evidence type="ECO:0000313" key="5">
    <source>
        <dbReference type="EMBL" id="MBF2714050.1"/>
    </source>
</evidence>
<dbReference type="SMART" id="SM00866">
    <property type="entry name" value="UTRA"/>
    <property type="match status" value="1"/>
</dbReference>
<dbReference type="InterPro" id="IPR036390">
    <property type="entry name" value="WH_DNA-bd_sf"/>
</dbReference>
<evidence type="ECO:0000256" key="3">
    <source>
        <dbReference type="ARBA" id="ARBA00023163"/>
    </source>
</evidence>
<dbReference type="GO" id="GO:0003677">
    <property type="term" value="F:DNA binding"/>
    <property type="evidence" value="ECO:0007669"/>
    <property type="project" value="UniProtKB-KW"/>
</dbReference>
<dbReference type="SMART" id="SM00345">
    <property type="entry name" value="HTH_GNTR"/>
    <property type="match status" value="1"/>
</dbReference>
<keyword evidence="1" id="KW-0805">Transcription regulation</keyword>
<reference evidence="5" key="2">
    <citation type="submission" date="2020-11" db="EMBL/GenBank/DDBJ databases">
        <title>Agrobacterium vitis strain K377 genome.</title>
        <authorList>
            <person name="Xi H."/>
        </authorList>
    </citation>
    <scope>NUCLEOTIDE SEQUENCE</scope>
    <source>
        <strain evidence="5">K377</strain>
    </source>
</reference>
<dbReference type="PANTHER" id="PTHR44846">
    <property type="entry name" value="MANNOSYL-D-GLYCERATE TRANSPORT/METABOLISM SYSTEM REPRESSOR MNGR-RELATED"/>
    <property type="match status" value="1"/>
</dbReference>
<dbReference type="CDD" id="cd07377">
    <property type="entry name" value="WHTH_GntR"/>
    <property type="match status" value="1"/>
</dbReference>
<proteinExistence type="predicted"/>
<dbReference type="AlphaFoldDB" id="A0AAE2UTW3"/>
<evidence type="ECO:0000256" key="2">
    <source>
        <dbReference type="ARBA" id="ARBA00023125"/>
    </source>
</evidence>
<comment type="caution">
    <text evidence="5">The sequence shown here is derived from an EMBL/GenBank/DDBJ whole genome shotgun (WGS) entry which is preliminary data.</text>
</comment>
<keyword evidence="2" id="KW-0238">DNA-binding</keyword>
<dbReference type="EMBL" id="WPHM01000028">
    <property type="protein sequence ID" value="MUZ61009.1"/>
    <property type="molecule type" value="Genomic_DNA"/>
</dbReference>
<organism evidence="5 8">
    <name type="scientific">Agrobacterium vitis</name>
    <name type="common">Rhizobium vitis</name>
    <dbReference type="NCBI Taxonomy" id="373"/>
    <lineage>
        <taxon>Bacteria</taxon>
        <taxon>Pseudomonadati</taxon>
        <taxon>Pseudomonadota</taxon>
        <taxon>Alphaproteobacteria</taxon>
        <taxon>Hyphomicrobiales</taxon>
        <taxon>Rhizobiaceae</taxon>
        <taxon>Rhizobium/Agrobacterium group</taxon>
        <taxon>Agrobacterium</taxon>
    </lineage>
</organism>
<keyword evidence="3" id="KW-0804">Transcription</keyword>
<dbReference type="RefSeq" id="WP_034948757.1">
    <property type="nucleotide sequence ID" value="NZ_JABAEJ010000027.1"/>
</dbReference>
<dbReference type="Pfam" id="PF00392">
    <property type="entry name" value="GntR"/>
    <property type="match status" value="1"/>
</dbReference>
<gene>
    <name evidence="6" type="ORF">GOZ95_26690</name>
    <name evidence="5" type="ORF">IEI95_007200</name>
</gene>
<dbReference type="Pfam" id="PF07702">
    <property type="entry name" value="UTRA"/>
    <property type="match status" value="1"/>
</dbReference>
<dbReference type="SUPFAM" id="SSF46785">
    <property type="entry name" value="Winged helix' DNA-binding domain"/>
    <property type="match status" value="1"/>
</dbReference>
<dbReference type="GO" id="GO:0003700">
    <property type="term" value="F:DNA-binding transcription factor activity"/>
    <property type="evidence" value="ECO:0007669"/>
    <property type="project" value="InterPro"/>
</dbReference>
<sequence>MNMSNRLVKSGVPLVYQLGEIFRLKIANGELKANDPFPTEDQISKTYGVSRMTVRLALAKLVNEGFIRRQQGVGSFVNPKGLMRPDETQPVTRDMSDVKSTTNILEAAGKTVSTKVISFSLSKPSPRIAEQLDIAESDMIFHFERVRFADNEPVVLEKIWVPEKICSSLTQSDVEGSVYRVLADRFGLNVTAAHQALRAEIADENLAAILDVATGSPIMRVAGVSYTDTGAPVEVEESWFRSDMMEFIIELGSLSTYARLIED</sequence>
<dbReference type="Gene3D" id="3.40.1410.10">
    <property type="entry name" value="Chorismate lyase-like"/>
    <property type="match status" value="1"/>
</dbReference>
<evidence type="ECO:0000313" key="6">
    <source>
        <dbReference type="EMBL" id="MUZ61009.1"/>
    </source>
</evidence>
<dbReference type="InterPro" id="IPR050679">
    <property type="entry name" value="Bact_HTH_transcr_reg"/>
</dbReference>
<evidence type="ECO:0000259" key="4">
    <source>
        <dbReference type="PROSITE" id="PS50949"/>
    </source>
</evidence>
<dbReference type="PANTHER" id="PTHR44846:SF1">
    <property type="entry name" value="MANNOSYL-D-GLYCERATE TRANSPORT_METABOLISM SYSTEM REPRESSOR MNGR-RELATED"/>
    <property type="match status" value="1"/>
</dbReference>
<dbReference type="InterPro" id="IPR000524">
    <property type="entry name" value="Tscrpt_reg_HTH_GntR"/>
</dbReference>
<protein>
    <submittedName>
        <fullName evidence="5">GntR family transcriptional regulator</fullName>
    </submittedName>
    <submittedName>
        <fullName evidence="6">UTRA domain-containing protein</fullName>
    </submittedName>
</protein>
<dbReference type="Proteomes" id="UP000436692">
    <property type="component" value="Unassembled WGS sequence"/>
</dbReference>
<dbReference type="EMBL" id="JACXXJ020000003">
    <property type="protein sequence ID" value="MBF2714050.1"/>
    <property type="molecule type" value="Genomic_DNA"/>
</dbReference>
<feature type="domain" description="HTH gntR-type" evidence="4">
    <location>
        <begin position="12"/>
        <end position="80"/>
    </location>
</feature>
<dbReference type="SUPFAM" id="SSF64288">
    <property type="entry name" value="Chorismate lyase-like"/>
    <property type="match status" value="1"/>
</dbReference>
<dbReference type="GO" id="GO:0045892">
    <property type="term" value="P:negative regulation of DNA-templated transcription"/>
    <property type="evidence" value="ECO:0007669"/>
    <property type="project" value="TreeGrafter"/>
</dbReference>
<evidence type="ECO:0000313" key="8">
    <source>
        <dbReference type="Proteomes" id="UP000655037"/>
    </source>
</evidence>
<name>A0AAE2UTW3_AGRVI</name>
<evidence type="ECO:0000256" key="1">
    <source>
        <dbReference type="ARBA" id="ARBA00023015"/>
    </source>
</evidence>
<dbReference type="Proteomes" id="UP000655037">
    <property type="component" value="Unassembled WGS sequence"/>
</dbReference>
<evidence type="ECO:0000313" key="7">
    <source>
        <dbReference type="Proteomes" id="UP000436692"/>
    </source>
</evidence>
<accession>A0AAE2UTW3</accession>
<reference evidence="6 7" key="1">
    <citation type="submission" date="2019-12" db="EMBL/GenBank/DDBJ databases">
        <title>Whole-genome sequencing of Allorhizobium vitis.</title>
        <authorList>
            <person name="Gan H.M."/>
            <person name="Szegedi E."/>
            <person name="Burr T."/>
            <person name="Savka M.A."/>
        </authorList>
    </citation>
    <scope>NUCLEOTIDE SEQUENCE [LARGE SCALE GENOMIC DNA]</scope>
    <source>
        <strain evidence="6 7">CG989</strain>
    </source>
</reference>
<dbReference type="InterPro" id="IPR036388">
    <property type="entry name" value="WH-like_DNA-bd_sf"/>
</dbReference>